<keyword evidence="1" id="KW-0813">Transport</keyword>
<name>A0ABY4L2L3_THEAE</name>
<organism evidence="3 4">
    <name type="scientific">Thermobifida alba</name>
    <name type="common">Thermomonospora alba</name>
    <dbReference type="NCBI Taxonomy" id="53522"/>
    <lineage>
        <taxon>Bacteria</taxon>
        <taxon>Bacillati</taxon>
        <taxon>Actinomycetota</taxon>
        <taxon>Actinomycetes</taxon>
        <taxon>Streptosporangiales</taxon>
        <taxon>Nocardiopsidaceae</taxon>
        <taxon>Thermobifida</taxon>
    </lineage>
</organism>
<dbReference type="Proteomes" id="UP000832041">
    <property type="component" value="Chromosome"/>
</dbReference>
<evidence type="ECO:0008006" key="5">
    <source>
        <dbReference type="Google" id="ProtNLM"/>
    </source>
</evidence>
<gene>
    <name evidence="3" type="ORF">FOF52_06925</name>
</gene>
<feature type="transmembrane region" description="Helical" evidence="2">
    <location>
        <begin position="46"/>
        <end position="66"/>
    </location>
</feature>
<sequence>MSTVLLVAVSAQVAGVIAARHALRVRPSEALAEAVTEGRVLRRGRILAGLLAFGGTLLGAVVLALFDLPEDTVGSYLSGAVVLLAVAGAGLLAPWLMRGATSLLRSAAGRALRGGPGLAVANTAFYHRRFAGAAGPLVLGITLVGTAGALQLHNNWMFGEQESDRFVSDLVVVAAPGDGFAEEARAAVEDLPGVAAAVFSYGVPVDVSVAAAAPQETGAMVVHGDAAAAVDLDLVDGAFDPLDADAVLVTTFFAESNGLSVGDAVSVAGPAAERVFRVSGIYGGHGFLNRPLTLGAAAAQTVGADRGLPDGIFLTIEDSASPQAVRQELRARFPSGFEQAPFQLHDRDDIRRVATEQWAEQNRAGTTAVVLIGVFLVLGAANSVSVAQFDRRNEFRGMRLLGFTWRQIHRTVTAETVLTVTLAFGVAVLVVLWIAVLTALRSGAAALSLLPQLLPVASVAALGGVALLLSTVGTLGTVRGIRRGR</sequence>
<evidence type="ECO:0000313" key="3">
    <source>
        <dbReference type="EMBL" id="UPT20723.1"/>
    </source>
</evidence>
<protein>
    <recommendedName>
        <fullName evidence="5">ABC3 transporter permease protein domain-containing protein</fullName>
    </recommendedName>
</protein>
<keyword evidence="2" id="KW-1133">Transmembrane helix</keyword>
<dbReference type="InterPro" id="IPR051125">
    <property type="entry name" value="ABC-4/HrtB_transporter"/>
</dbReference>
<feature type="transmembrane region" description="Helical" evidence="2">
    <location>
        <begin position="73"/>
        <end position="97"/>
    </location>
</feature>
<dbReference type="RefSeq" id="WP_248593006.1">
    <property type="nucleotide sequence ID" value="NZ_BAABEB010000012.1"/>
</dbReference>
<reference evidence="3 4" key="1">
    <citation type="submission" date="2020-04" db="EMBL/GenBank/DDBJ databases">
        <title>Thermobifida alba genome sequencing and assembly.</title>
        <authorList>
            <person name="Luzics S."/>
            <person name="Horvath B."/>
            <person name="Nagy I."/>
            <person name="Toth A."/>
            <person name="Nagy I."/>
            <person name="Kukolya J."/>
        </authorList>
    </citation>
    <scope>NUCLEOTIDE SEQUENCE [LARGE SCALE GENOMIC DNA]</scope>
    <source>
        <strain evidence="3 4">DSM 43795</strain>
    </source>
</reference>
<evidence type="ECO:0000313" key="4">
    <source>
        <dbReference type="Proteomes" id="UP000832041"/>
    </source>
</evidence>
<keyword evidence="2" id="KW-0812">Transmembrane</keyword>
<feature type="transmembrane region" description="Helical" evidence="2">
    <location>
        <begin position="368"/>
        <end position="389"/>
    </location>
</feature>
<evidence type="ECO:0000256" key="1">
    <source>
        <dbReference type="ARBA" id="ARBA00022448"/>
    </source>
</evidence>
<dbReference type="EMBL" id="CP051627">
    <property type="protein sequence ID" value="UPT20723.1"/>
    <property type="molecule type" value="Genomic_DNA"/>
</dbReference>
<keyword evidence="4" id="KW-1185">Reference proteome</keyword>
<proteinExistence type="predicted"/>
<dbReference type="PANTHER" id="PTHR43738:SF1">
    <property type="entry name" value="HEMIN TRANSPORT SYSTEM PERMEASE PROTEIN HRTB-RELATED"/>
    <property type="match status" value="1"/>
</dbReference>
<dbReference type="PANTHER" id="PTHR43738">
    <property type="entry name" value="ABC TRANSPORTER, MEMBRANE PROTEIN"/>
    <property type="match status" value="1"/>
</dbReference>
<feature type="transmembrane region" description="Helical" evidence="2">
    <location>
        <begin position="416"/>
        <end position="436"/>
    </location>
</feature>
<accession>A0ABY4L2L3</accession>
<keyword evidence="2" id="KW-0472">Membrane</keyword>
<evidence type="ECO:0000256" key="2">
    <source>
        <dbReference type="SAM" id="Phobius"/>
    </source>
</evidence>
<feature type="transmembrane region" description="Helical" evidence="2">
    <location>
        <begin position="456"/>
        <end position="478"/>
    </location>
</feature>